<feature type="compositionally biased region" description="Low complexity" evidence="5">
    <location>
        <begin position="2165"/>
        <end position="2179"/>
    </location>
</feature>
<feature type="region of interest" description="Disordered" evidence="5">
    <location>
        <begin position="1311"/>
        <end position="1359"/>
    </location>
</feature>
<feature type="compositionally biased region" description="Basic and acidic residues" evidence="5">
    <location>
        <begin position="13"/>
        <end position="22"/>
    </location>
</feature>
<keyword evidence="2" id="KW-0677">Repeat</keyword>
<feature type="compositionally biased region" description="Polar residues" evidence="5">
    <location>
        <begin position="1757"/>
        <end position="1766"/>
    </location>
</feature>
<dbReference type="PANTHER" id="PTHR13743:SF123">
    <property type="entry name" value="PROTEIN FAN"/>
    <property type="match status" value="1"/>
</dbReference>
<dbReference type="InterPro" id="IPR023362">
    <property type="entry name" value="PH-BEACH_dom"/>
</dbReference>
<dbReference type="PROSITE" id="PS50197">
    <property type="entry name" value="BEACH"/>
    <property type="match status" value="1"/>
</dbReference>
<feature type="region of interest" description="Disordered" evidence="5">
    <location>
        <begin position="1551"/>
        <end position="1582"/>
    </location>
</feature>
<reference evidence="11" key="1">
    <citation type="submission" date="2023-07" db="EMBL/GenBank/DDBJ databases">
        <title>A draft genome of Kazachstania heterogenica Y-27499.</title>
        <authorList>
            <person name="Donic C."/>
            <person name="Kralova J.S."/>
            <person name="Fidel L."/>
            <person name="Ben-Dor S."/>
            <person name="Jung S."/>
        </authorList>
    </citation>
    <scope>NUCLEOTIDE SEQUENCE [LARGE SCALE GENOMIC DNA]</scope>
    <source>
        <strain evidence="11">Y27499</strain>
    </source>
</reference>
<feature type="compositionally biased region" description="Polar residues" evidence="5">
    <location>
        <begin position="880"/>
        <end position="915"/>
    </location>
</feature>
<feature type="domain" description="BEACH-type PH" evidence="9">
    <location>
        <begin position="56"/>
        <end position="190"/>
    </location>
</feature>
<dbReference type="Gene3D" id="2.30.29.30">
    <property type="entry name" value="Pleckstrin-homology domain (PH domain)/Phosphotyrosine-binding domain (PTB)"/>
    <property type="match status" value="1"/>
</dbReference>
<evidence type="ECO:0000256" key="5">
    <source>
        <dbReference type="SAM" id="MobiDB-lite"/>
    </source>
</evidence>
<evidence type="ECO:0000256" key="4">
    <source>
        <dbReference type="ARBA" id="ARBA00073334"/>
    </source>
</evidence>
<organism evidence="10 11">
    <name type="scientific">Arxiozyma heterogenica</name>
    <dbReference type="NCBI Taxonomy" id="278026"/>
    <lineage>
        <taxon>Eukaryota</taxon>
        <taxon>Fungi</taxon>
        <taxon>Dikarya</taxon>
        <taxon>Ascomycota</taxon>
        <taxon>Saccharomycotina</taxon>
        <taxon>Saccharomycetes</taxon>
        <taxon>Saccharomycetales</taxon>
        <taxon>Saccharomycetaceae</taxon>
        <taxon>Arxiozyma</taxon>
    </lineage>
</organism>
<dbReference type="FunFam" id="1.10.10.60:FF:000431">
    <property type="entry name" value="Set3C deacetylase complex subunit"/>
    <property type="match status" value="1"/>
</dbReference>
<keyword evidence="1" id="KW-0853">WD repeat</keyword>
<evidence type="ECO:0000256" key="3">
    <source>
        <dbReference type="ARBA" id="ARBA00054699"/>
    </source>
</evidence>
<dbReference type="Gene3D" id="2.130.10.10">
    <property type="entry name" value="YVTN repeat-like/Quinoprotein amine dehydrogenase"/>
    <property type="match status" value="1"/>
</dbReference>
<evidence type="ECO:0000259" key="7">
    <source>
        <dbReference type="PROSITE" id="PS50197"/>
    </source>
</evidence>
<dbReference type="CDD" id="cd00167">
    <property type="entry name" value="SANT"/>
    <property type="match status" value="2"/>
</dbReference>
<name>A0AAN8A8K0_9SACH</name>
<sequence>MSPNTTSIPTPTNDKDSNRVDSDIPYSKADDYTMSETESLKLDLLNENSRVRYLIDGNDTIKHICNCSMIVNLNIIEGILVIGKIKLYFIPNFYYDSSKKIILSIDLVSKKLRDPVNLDLSGKLSDYESHKTTNFSDSIYSWYVNNIAELFKKPFLLRDVALEVTFTNKCSYFFNFNNKSLRNSIYHILNSNNKYNHQDNNNNNNKNRLSNLLSSIHITAGDHLTITQLWKNGKISNFYYLMTLNSLAGRSFNDITQYPIFPWVIADYTSEVLNLNDPKSFRDLSKPMGAQDQERLRKIVERYETMKQLNNNNNNEMKPFHYGTHYSSAMIVSSYLMRVNPFTDSFLLLQDGKFGHADRLFNSIERTWSSAAIENITDVRELIPEFFYLPEFLININDYKLGKDQNGNIINNVALPYWANNDPKIFIQKNRDALESKYVSEHLNEWIDLIFGYKQRGQDAINSFNVFNQLSYQGAVNLDHITDENEKQIATMIIYNFGQIPLQLFKKKHPKRICEENQNCSISLSKFFNENFVLTETRQATPDKICYIKCMLDDNGDYNWYGYPFFNMECVEPTIGLVKMKLTSNDTLNINGHIFQNLHNCKITVLKRWKDTKFLTGDSNGLIKLWEYKKENNAIILDEISMLFGHLDTIIDIESYLDTNVLITLDKSGYVYSWDMKTYKLIRCFTNKGKFITVSPQSGNVAVITSDNFLKIFTFNGLFYLEIQLHEYINDIVTLKSLEFFTTMKHQYVKDMDYYIIGYSSGCMSIHQLYLNEKSWEVKNIIPTLDGNTTISTTNIATHNDISSNNNNTNASCISKLSCLRAVFFLSEKQEKLQIVMGYENGQLETRYAHPYVNNKYSKPFNNSNTINNNSLYSKEEHLPNSSTSIGYSGSNIPAPNLTRKLSSQKLDSPQPTSFKTERPRQSRYSGAIKTTTTTPLVQNSSNVNTRTPISRYNADSEPSTHGREFSLHYRNNNSNNNNNNNNNTNSVTNSKQHHYSSYNETDLKFSTPGKSRFERNKYSSATSLFTYNNNNNNSSSNANSGNTTSNNVSIKNSSIMSPIAVSSRYNNSVYSTPNTSSYHAYPSTSANNYIGSRYRPRSAGSSVNSIPLASRDFYSTTNNTTSSSGPTTTTTPTNNYTKDEFPRNIPKYNKDSSSIHDNKNTPNCLNEPSTQWHGTRTINGTMYHSKYFHEDIFTAKSNISQRGSEKLGLERDTNSATPPLSRYNPNVDLSEVSKSKENQKTESLKQEKSKSETFDTNRTITNDSKLKQERRNSINKIDPPSLIHSVAQTTKEVEKQLSIDHKRIDLSRRNSDLNISHQHSSNTTENEIQTKNISNSVTDLTIKNEETNERPQLKTMWTSSDLNLPALLSGHTKEDQDASINQESDQDISEEKTVQPPSETDYEYVCNSQLLKPSLKTLQDYIETKAPLPKPLKPLQECIFPMKETELKLWTLKNQTRSKIIQDQKYLLKMPISSLKEYPFITSNYTRYLSSVKPILVQILLTVKKKEVVKSLIIKKKANELKIKWDEENKELYEISAELRKKEIEYRKAQEERNKEHEQNDKYANQSTELPDLSDMSSNRRRNRADFVDDTEMENVLLQIDPEYKHFQAAAIIPPLHLNHIKRNVVQFQNVNNLVTDKDKWASRILSDKDDNFTEHEHILFTEGYLMYPKKFGKISHYMGGLRTPEECVLHYYRTKKNVNYKELLLQKSKKRKENIAKRRKKKEKELETRSPKITSSSTFNKEQNCIIHGSDVVSEETTSNSEQPLESPSSKEETKMKTEKSKDDKTSVIDSSQISEVTNNVNEHSAQQDKVLLNPIPIDNDVSERKKSQNNAVKNKPEDIGDKDVIAIASAAVKTIKEVPALEKFDTLEEPEDTTTEITSVSLENNEFQNRNKKRTYSNSILNEKSIDSRVEQIEGNTTQIMEHRSISNPGVSKKTEDTVSLNTTRNSDISIKSNENFSKKKHKYMSDHKTSYWSVREAQIFPDLLRRYGSQWSLISENLTTKSTTMVKNYYQRNAAQNGWKTIVEEADFRKDRENNKSLQQTQFMLQQNTTNNSNNSNNVNNSHLPIISNGVPTQQKPAMLFFDKQSNSAPSIIPPRRSSVFSEYNKDIFSNSPLDELPKPRLPSILFPNTKPCLTNESGSMARNEGIGSFYSLNSQQNTHSSPQETTSTNTTTTTQLPRLSSSVFDFMGGNTEKRDDVVLPKRYTMPNSQIATTLEPSLGKNISTLNNSILHGQRHDIASRENDTILTTESRRNSITALLNPISQHTRRYGTGILSSSSANEIGSNIYSTQPTTTVPSLQNQIPDFANDPLAALAAVASAPETLASILPEYKEK</sequence>
<dbReference type="InterPro" id="IPR000409">
    <property type="entry name" value="BEACH_dom"/>
</dbReference>
<feature type="compositionally biased region" description="Basic and acidic residues" evidence="5">
    <location>
        <begin position="959"/>
        <end position="968"/>
    </location>
</feature>
<dbReference type="PANTHER" id="PTHR13743">
    <property type="entry name" value="BEIGE/BEACH-RELATED"/>
    <property type="match status" value="1"/>
</dbReference>
<dbReference type="Pfam" id="PF02138">
    <property type="entry name" value="Beach"/>
    <property type="match status" value="1"/>
</dbReference>
<gene>
    <name evidence="10" type="ORF">RI543_003487</name>
</gene>
<feature type="compositionally biased region" description="Polar residues" evidence="5">
    <location>
        <begin position="923"/>
        <end position="951"/>
    </location>
</feature>
<dbReference type="PROSITE" id="PS50090">
    <property type="entry name" value="MYB_LIKE"/>
    <property type="match status" value="1"/>
</dbReference>
<feature type="region of interest" description="Disordered" evidence="5">
    <location>
        <begin position="1713"/>
        <end position="1791"/>
    </location>
</feature>
<dbReference type="InterPro" id="IPR015943">
    <property type="entry name" value="WD40/YVTN_repeat-like_dom_sf"/>
</dbReference>
<feature type="compositionally biased region" description="Low complexity" evidence="5">
    <location>
        <begin position="1"/>
        <end position="12"/>
    </location>
</feature>
<dbReference type="PROSITE" id="PS51783">
    <property type="entry name" value="PH_BEACH"/>
    <property type="match status" value="1"/>
</dbReference>
<feature type="compositionally biased region" description="Polar residues" evidence="5">
    <location>
        <begin position="1161"/>
        <end position="1177"/>
    </location>
</feature>
<feature type="domain" description="BEACH" evidence="7">
    <location>
        <begin position="215"/>
        <end position="512"/>
    </location>
</feature>
<protein>
    <recommendedName>
        <fullName evidence="4">Beige protein homolog 1</fullName>
    </recommendedName>
</protein>
<dbReference type="SMART" id="SM01026">
    <property type="entry name" value="Beach"/>
    <property type="match status" value="1"/>
</dbReference>
<feature type="domain" description="Myb-like" evidence="6">
    <location>
        <begin position="1968"/>
        <end position="2018"/>
    </location>
</feature>
<comment type="caution">
    <text evidence="10">The sequence shown here is derived from an EMBL/GenBank/DDBJ whole genome shotgun (WGS) entry which is preliminary data.</text>
</comment>
<proteinExistence type="predicted"/>
<dbReference type="PROSITE" id="PS51293">
    <property type="entry name" value="SANT"/>
    <property type="match status" value="1"/>
</dbReference>
<feature type="compositionally biased region" description="Low complexity" evidence="5">
    <location>
        <begin position="972"/>
        <end position="991"/>
    </location>
</feature>
<feature type="region of interest" description="Disordered" evidence="5">
    <location>
        <begin position="1373"/>
        <end position="1400"/>
    </location>
</feature>
<dbReference type="SMART" id="SM00717">
    <property type="entry name" value="SANT"/>
    <property type="match status" value="2"/>
</dbReference>
<dbReference type="FunFam" id="1.10.1540.10:FF:000001">
    <property type="entry name" value="neurobeachin isoform X1"/>
    <property type="match status" value="1"/>
</dbReference>
<evidence type="ECO:0000256" key="1">
    <source>
        <dbReference type="ARBA" id="ARBA00022574"/>
    </source>
</evidence>
<evidence type="ECO:0000259" key="9">
    <source>
        <dbReference type="PROSITE" id="PS51783"/>
    </source>
</evidence>
<dbReference type="InterPro" id="IPR011993">
    <property type="entry name" value="PH-like_dom_sf"/>
</dbReference>
<dbReference type="GO" id="GO:0006355">
    <property type="term" value="P:regulation of DNA-templated transcription"/>
    <property type="evidence" value="ECO:0007669"/>
    <property type="project" value="UniProtKB-ARBA"/>
</dbReference>
<dbReference type="CDD" id="cd06071">
    <property type="entry name" value="Beach"/>
    <property type="match status" value="1"/>
</dbReference>
<feature type="region of interest" description="Disordered" evidence="5">
    <location>
        <begin position="1"/>
        <end position="27"/>
    </location>
</feature>
<feature type="region of interest" description="Disordered" evidence="5">
    <location>
        <begin position="1204"/>
        <end position="1284"/>
    </location>
</feature>
<dbReference type="SUPFAM" id="SSF81837">
    <property type="entry name" value="BEACH domain"/>
    <property type="match status" value="1"/>
</dbReference>
<dbReference type="InterPro" id="IPR050865">
    <property type="entry name" value="BEACH_Domain"/>
</dbReference>
<evidence type="ECO:0000313" key="11">
    <source>
        <dbReference type="Proteomes" id="UP001306508"/>
    </source>
</evidence>
<feature type="compositionally biased region" description="Low complexity" evidence="5">
    <location>
        <begin position="1115"/>
        <end position="1137"/>
    </location>
</feature>
<feature type="compositionally biased region" description="Basic and acidic residues" evidence="5">
    <location>
        <begin position="1232"/>
        <end position="1256"/>
    </location>
</feature>
<dbReference type="Pfam" id="PF00249">
    <property type="entry name" value="Myb_DNA-binding"/>
    <property type="match status" value="2"/>
</dbReference>
<feature type="domain" description="SANT" evidence="8">
    <location>
        <begin position="1649"/>
        <end position="1701"/>
    </location>
</feature>
<feature type="compositionally biased region" description="Basic and acidic residues" evidence="5">
    <location>
        <begin position="1551"/>
        <end position="1562"/>
    </location>
</feature>
<feature type="compositionally biased region" description="Polar residues" evidence="5">
    <location>
        <begin position="1733"/>
        <end position="1745"/>
    </location>
</feature>
<dbReference type="EMBL" id="JAWIZZ010000047">
    <property type="protein sequence ID" value="KAK5779595.1"/>
    <property type="molecule type" value="Genomic_DNA"/>
</dbReference>
<feature type="compositionally biased region" description="Polar residues" evidence="5">
    <location>
        <begin position="1313"/>
        <end position="1342"/>
    </location>
</feature>
<dbReference type="Gene3D" id="1.10.1540.10">
    <property type="entry name" value="BEACH domain"/>
    <property type="match status" value="1"/>
</dbReference>
<dbReference type="Gene3D" id="1.10.10.60">
    <property type="entry name" value="Homeodomain-like"/>
    <property type="match status" value="2"/>
</dbReference>
<dbReference type="InterPro" id="IPR036322">
    <property type="entry name" value="WD40_repeat_dom_sf"/>
</dbReference>
<feature type="region of interest" description="Disordered" evidence="5">
    <location>
        <begin position="875"/>
        <end position="1014"/>
    </location>
</feature>
<dbReference type="InterPro" id="IPR009057">
    <property type="entry name" value="Homeodomain-like_sf"/>
</dbReference>
<dbReference type="SUPFAM" id="SSF50978">
    <property type="entry name" value="WD40 repeat-like"/>
    <property type="match status" value="1"/>
</dbReference>
<evidence type="ECO:0000256" key="2">
    <source>
        <dbReference type="ARBA" id="ARBA00022737"/>
    </source>
</evidence>
<dbReference type="Pfam" id="PF14844">
    <property type="entry name" value="PH_BEACH"/>
    <property type="match status" value="1"/>
</dbReference>
<feature type="region of interest" description="Disordered" evidence="5">
    <location>
        <begin position="1115"/>
        <end position="1177"/>
    </location>
</feature>
<dbReference type="SUPFAM" id="SSF50729">
    <property type="entry name" value="PH domain-like"/>
    <property type="match status" value="1"/>
</dbReference>
<dbReference type="Proteomes" id="UP001306508">
    <property type="component" value="Unassembled WGS sequence"/>
</dbReference>
<dbReference type="SUPFAM" id="SSF46689">
    <property type="entry name" value="Homeodomain-like"/>
    <property type="match status" value="2"/>
</dbReference>
<feature type="compositionally biased region" description="Basic and acidic residues" evidence="5">
    <location>
        <begin position="1204"/>
        <end position="1214"/>
    </location>
</feature>
<feature type="compositionally biased region" description="Basic and acidic residues" evidence="5">
    <location>
        <begin position="1343"/>
        <end position="1353"/>
    </location>
</feature>
<comment type="function">
    <text evidence="3">May be involved in protein sorting and cell wall formation.</text>
</comment>
<keyword evidence="11" id="KW-1185">Reference proteome</keyword>
<accession>A0AAN8A8K0</accession>
<dbReference type="InterPro" id="IPR017884">
    <property type="entry name" value="SANT_dom"/>
</dbReference>
<feature type="compositionally biased region" description="Basic and acidic residues" evidence="5">
    <location>
        <begin position="1138"/>
        <end position="1160"/>
    </location>
</feature>
<feature type="region of interest" description="Disordered" evidence="5">
    <location>
        <begin position="2156"/>
        <end position="2179"/>
    </location>
</feature>
<evidence type="ECO:0000259" key="6">
    <source>
        <dbReference type="PROSITE" id="PS50090"/>
    </source>
</evidence>
<feature type="compositionally biased region" description="Basic residues" evidence="5">
    <location>
        <begin position="1713"/>
        <end position="1724"/>
    </location>
</feature>
<dbReference type="InterPro" id="IPR001005">
    <property type="entry name" value="SANT/Myb"/>
</dbReference>
<dbReference type="InterPro" id="IPR036372">
    <property type="entry name" value="BEACH_dom_sf"/>
</dbReference>
<feature type="compositionally biased region" description="Basic and acidic residues" evidence="5">
    <location>
        <begin position="1771"/>
        <end position="1789"/>
    </location>
</feature>
<evidence type="ECO:0000259" key="8">
    <source>
        <dbReference type="PROSITE" id="PS51293"/>
    </source>
</evidence>
<evidence type="ECO:0000313" key="10">
    <source>
        <dbReference type="EMBL" id="KAK5779595.1"/>
    </source>
</evidence>
<dbReference type="CDD" id="cd01201">
    <property type="entry name" value="PH_BEACH"/>
    <property type="match status" value="1"/>
</dbReference>